<dbReference type="Proteomes" id="UP000620366">
    <property type="component" value="Unassembled WGS sequence"/>
</dbReference>
<dbReference type="AlphaFoldDB" id="A0A926DDE6"/>
<sequence>MPNKDLNTFAAQNSMLFDAKRNLVYGRLRGYDMTVTSSSKNEALATMNVESANADSAEMLSQFLYLLPKSHPCVAFAHYQNRTVTVGMRGSGAAGVSAFSAALGDVTNFLLQHGFASCCRYCGAKTGLAAYSINGKCDTMCESCFQSVSGGSAAVAQEPKKSNFGLGVVGALIGAALGCVVWVLIYQFGYIAGIAGAAMLIFAAKGYELLGGRIDVRGVILCSILSIVMLFVAVNVTMFVEVYKALKEYYYVTLSDIDFVALFRTAWADGELRRAMLADLGVGYLLAALVGVPYAMQLFKKAKYQAEAVRLPAYQIHE</sequence>
<evidence type="ECO:0000313" key="3">
    <source>
        <dbReference type="Proteomes" id="UP000620366"/>
    </source>
</evidence>
<keyword evidence="1" id="KW-0812">Transmembrane</keyword>
<keyword evidence="1" id="KW-1133">Transmembrane helix</keyword>
<organism evidence="2 3">
    <name type="scientific">Feifania hominis</name>
    <dbReference type="NCBI Taxonomy" id="2763660"/>
    <lineage>
        <taxon>Bacteria</taxon>
        <taxon>Bacillati</taxon>
        <taxon>Bacillota</taxon>
        <taxon>Clostridia</taxon>
        <taxon>Eubacteriales</taxon>
        <taxon>Feifaniaceae</taxon>
        <taxon>Feifania</taxon>
    </lineage>
</organism>
<protein>
    <submittedName>
        <fullName evidence="2">Uncharacterized protein</fullName>
    </submittedName>
</protein>
<comment type="caution">
    <text evidence="2">The sequence shown here is derived from an EMBL/GenBank/DDBJ whole genome shotgun (WGS) entry which is preliminary data.</text>
</comment>
<dbReference type="EMBL" id="JACRSP010000002">
    <property type="protein sequence ID" value="MBC8536146.1"/>
    <property type="molecule type" value="Genomic_DNA"/>
</dbReference>
<proteinExistence type="predicted"/>
<keyword evidence="3" id="KW-1185">Reference proteome</keyword>
<feature type="transmembrane region" description="Helical" evidence="1">
    <location>
        <begin position="164"/>
        <end position="184"/>
    </location>
</feature>
<gene>
    <name evidence="2" type="ORF">H8695_05505</name>
</gene>
<dbReference type="RefSeq" id="WP_249299898.1">
    <property type="nucleotide sequence ID" value="NZ_JACRSP010000002.1"/>
</dbReference>
<feature type="transmembrane region" description="Helical" evidence="1">
    <location>
        <begin position="275"/>
        <end position="296"/>
    </location>
</feature>
<evidence type="ECO:0000313" key="2">
    <source>
        <dbReference type="EMBL" id="MBC8536146.1"/>
    </source>
</evidence>
<keyword evidence="1" id="KW-0472">Membrane</keyword>
<evidence type="ECO:0000256" key="1">
    <source>
        <dbReference type="SAM" id="Phobius"/>
    </source>
</evidence>
<feature type="transmembrane region" description="Helical" evidence="1">
    <location>
        <begin position="219"/>
        <end position="240"/>
    </location>
</feature>
<reference evidence="2" key="1">
    <citation type="submission" date="2020-08" db="EMBL/GenBank/DDBJ databases">
        <title>Genome public.</title>
        <authorList>
            <person name="Liu C."/>
            <person name="Sun Q."/>
        </authorList>
    </citation>
    <scope>NUCLEOTIDE SEQUENCE</scope>
    <source>
        <strain evidence="2">BX7</strain>
    </source>
</reference>
<accession>A0A926DDE6</accession>
<name>A0A926DDE6_9FIRM</name>
<feature type="transmembrane region" description="Helical" evidence="1">
    <location>
        <begin position="190"/>
        <end position="207"/>
    </location>
</feature>